<proteinExistence type="predicted"/>
<accession>A0AAW2NLV5</accession>
<comment type="caution">
    <text evidence="2">The sequence shown here is derived from an EMBL/GenBank/DDBJ whole genome shotgun (WGS) entry which is preliminary data.</text>
</comment>
<gene>
    <name evidence="2" type="ORF">Sradi_4321000</name>
</gene>
<evidence type="ECO:0000256" key="1">
    <source>
        <dbReference type="SAM" id="MobiDB-lite"/>
    </source>
</evidence>
<organism evidence="2">
    <name type="scientific">Sesamum radiatum</name>
    <name type="common">Black benniseed</name>
    <dbReference type="NCBI Taxonomy" id="300843"/>
    <lineage>
        <taxon>Eukaryota</taxon>
        <taxon>Viridiplantae</taxon>
        <taxon>Streptophyta</taxon>
        <taxon>Embryophyta</taxon>
        <taxon>Tracheophyta</taxon>
        <taxon>Spermatophyta</taxon>
        <taxon>Magnoliopsida</taxon>
        <taxon>eudicotyledons</taxon>
        <taxon>Gunneridae</taxon>
        <taxon>Pentapetalae</taxon>
        <taxon>asterids</taxon>
        <taxon>lamiids</taxon>
        <taxon>Lamiales</taxon>
        <taxon>Pedaliaceae</taxon>
        <taxon>Sesamum</taxon>
    </lineage>
</organism>
<feature type="compositionally biased region" description="Low complexity" evidence="1">
    <location>
        <begin position="36"/>
        <end position="47"/>
    </location>
</feature>
<dbReference type="EMBL" id="JACGWJ010000019">
    <property type="protein sequence ID" value="KAL0344897.1"/>
    <property type="molecule type" value="Genomic_DNA"/>
</dbReference>
<protein>
    <submittedName>
        <fullName evidence="2">Uncharacterized protein</fullName>
    </submittedName>
</protein>
<reference evidence="2" key="2">
    <citation type="journal article" date="2024" name="Plant">
        <title>Genomic evolution and insights into agronomic trait innovations of Sesamum species.</title>
        <authorList>
            <person name="Miao H."/>
            <person name="Wang L."/>
            <person name="Qu L."/>
            <person name="Liu H."/>
            <person name="Sun Y."/>
            <person name="Le M."/>
            <person name="Wang Q."/>
            <person name="Wei S."/>
            <person name="Zheng Y."/>
            <person name="Lin W."/>
            <person name="Duan Y."/>
            <person name="Cao H."/>
            <person name="Xiong S."/>
            <person name="Wang X."/>
            <person name="Wei L."/>
            <person name="Li C."/>
            <person name="Ma Q."/>
            <person name="Ju M."/>
            <person name="Zhao R."/>
            <person name="Li G."/>
            <person name="Mu C."/>
            <person name="Tian Q."/>
            <person name="Mei H."/>
            <person name="Zhang T."/>
            <person name="Gao T."/>
            <person name="Zhang H."/>
        </authorList>
    </citation>
    <scope>NUCLEOTIDE SEQUENCE</scope>
    <source>
        <strain evidence="2">G02</strain>
    </source>
</reference>
<reference evidence="2" key="1">
    <citation type="submission" date="2020-06" db="EMBL/GenBank/DDBJ databases">
        <authorList>
            <person name="Li T."/>
            <person name="Hu X."/>
            <person name="Zhang T."/>
            <person name="Song X."/>
            <person name="Zhang H."/>
            <person name="Dai N."/>
            <person name="Sheng W."/>
            <person name="Hou X."/>
            <person name="Wei L."/>
        </authorList>
    </citation>
    <scope>NUCLEOTIDE SEQUENCE</scope>
    <source>
        <strain evidence="2">G02</strain>
        <tissue evidence="2">Leaf</tissue>
    </source>
</reference>
<dbReference type="AlphaFoldDB" id="A0AAW2NLV5"/>
<feature type="region of interest" description="Disordered" evidence="1">
    <location>
        <begin position="35"/>
        <end position="65"/>
    </location>
</feature>
<name>A0AAW2NLV5_SESRA</name>
<evidence type="ECO:0000313" key="2">
    <source>
        <dbReference type="EMBL" id="KAL0344897.1"/>
    </source>
</evidence>
<sequence>MAMEGGGGNLSELYSGSKRLALKVRDSLERLERLEYTSSSSSSLSSSNAVVAGLPMTKQPQFEEI</sequence>